<reference evidence="2 4" key="1">
    <citation type="journal article" date="2014" name="ISME J.">
        <title>Trehalose/2-sulfotrehalose biosynthesis and glycine-betaine uptake are widely spread mechanisms for osmoadaptation in the Halobacteriales.</title>
        <authorList>
            <person name="Youssef N.H."/>
            <person name="Savage-Ashlock K.N."/>
            <person name="McCully A.L."/>
            <person name="Luedtke B."/>
            <person name="Shaw E.I."/>
            <person name="Hoff W.D."/>
            <person name="Elshahed M.S."/>
        </authorList>
    </citation>
    <scope>NUCLEOTIDE SEQUENCE [LARGE SCALE GENOMIC DNA]</scope>
    <source>
        <strain evidence="2 4">DX253</strain>
    </source>
</reference>
<dbReference type="Gene3D" id="2.40.160.200">
    <property type="entry name" value="LURP1-related"/>
    <property type="match status" value="1"/>
</dbReference>
<dbReference type="SUPFAM" id="SSF54518">
    <property type="entry name" value="Tubby C-terminal domain-like"/>
    <property type="match status" value="1"/>
</dbReference>
<dbReference type="EMBL" id="AEMG01000009">
    <property type="protein sequence ID" value="EFW92105.1"/>
    <property type="molecule type" value="Genomic_DNA"/>
</dbReference>
<dbReference type="Pfam" id="PF04525">
    <property type="entry name" value="LOR"/>
    <property type="match status" value="1"/>
</dbReference>
<accession>E7QU26</accession>
<dbReference type="Proteomes" id="UP000184203">
    <property type="component" value="Unassembled WGS sequence"/>
</dbReference>
<organism evidence="2 4">
    <name type="scientific">Haladaptatus paucihalophilus DX253</name>
    <dbReference type="NCBI Taxonomy" id="797209"/>
    <lineage>
        <taxon>Archaea</taxon>
        <taxon>Methanobacteriati</taxon>
        <taxon>Methanobacteriota</taxon>
        <taxon>Stenosarchaea group</taxon>
        <taxon>Halobacteria</taxon>
        <taxon>Halobacteriales</taxon>
        <taxon>Haladaptataceae</taxon>
        <taxon>Haladaptatus</taxon>
    </lineage>
</organism>
<reference evidence="3" key="2">
    <citation type="submission" date="2016-11" db="EMBL/GenBank/DDBJ databases">
        <authorList>
            <person name="Jaros S."/>
            <person name="Januszkiewicz K."/>
            <person name="Wedrychowicz H."/>
        </authorList>
    </citation>
    <scope>NUCLEOTIDE SEQUENCE [LARGE SCALE GENOMIC DNA]</scope>
    <source>
        <strain evidence="3">DX253</strain>
    </source>
</reference>
<protein>
    <submittedName>
        <fullName evidence="3">LURP-one-related</fullName>
    </submittedName>
</protein>
<keyword evidence="5" id="KW-1185">Reference proteome</keyword>
<dbReference type="STRING" id="797209.GCA_000376445_02486"/>
<dbReference type="EMBL" id="FRAN01000003">
    <property type="protein sequence ID" value="SHK88757.1"/>
    <property type="molecule type" value="Genomic_DNA"/>
</dbReference>
<proteinExistence type="inferred from homology"/>
<evidence type="ECO:0000256" key="1">
    <source>
        <dbReference type="ARBA" id="ARBA00005437"/>
    </source>
</evidence>
<dbReference type="Proteomes" id="UP000003751">
    <property type="component" value="Unassembled WGS sequence"/>
</dbReference>
<dbReference type="InterPro" id="IPR007612">
    <property type="entry name" value="LOR"/>
</dbReference>
<comment type="similarity">
    <text evidence="1">Belongs to the LOR family.</text>
</comment>
<dbReference type="OrthoDB" id="178461at2157"/>
<dbReference type="InterPro" id="IPR038595">
    <property type="entry name" value="LOR_sf"/>
</dbReference>
<evidence type="ECO:0000313" key="3">
    <source>
        <dbReference type="EMBL" id="SHK88757.1"/>
    </source>
</evidence>
<gene>
    <name evidence="3" type="ORF">SAMN05444342_2515</name>
    <name evidence="2" type="ORF">ZOD2009_11530</name>
</gene>
<evidence type="ECO:0000313" key="4">
    <source>
        <dbReference type="Proteomes" id="UP000003751"/>
    </source>
</evidence>
<name>E7QU26_HALPU</name>
<dbReference type="eggNOG" id="arCOG04693">
    <property type="taxonomic scope" value="Archaea"/>
</dbReference>
<evidence type="ECO:0000313" key="2">
    <source>
        <dbReference type="EMBL" id="EFW92105.1"/>
    </source>
</evidence>
<sequence>MEPPTRRDIGGVVLDDDTYTVKQSHFRNKYKVYDSAGNLVLKSKQKLFKMKEEFPFYDADGNVVFRVKAKNVFDVAGDYVLVDERSGDPVLVLNKNFTFFHHRWTIQLPDGTELAEVASRSAVLEALRSLIDVLSFLPHKYSITSPEGDSIGEIQGHFSLRDKYDVRIHDTGSIPKTALVAGAIAIDALEGN</sequence>
<dbReference type="PATRIC" id="fig|797209.4.peg.2267"/>
<dbReference type="AlphaFoldDB" id="E7QU26"/>
<dbReference type="RefSeq" id="WP_007979893.1">
    <property type="nucleotide sequence ID" value="NZ_AEMG01000009.1"/>
</dbReference>
<evidence type="ECO:0000313" key="5">
    <source>
        <dbReference type="Proteomes" id="UP000184203"/>
    </source>
</evidence>
<dbReference type="InterPro" id="IPR025659">
    <property type="entry name" value="Tubby-like_C"/>
</dbReference>
<reference evidence="5" key="3">
    <citation type="submission" date="2016-11" db="EMBL/GenBank/DDBJ databases">
        <authorList>
            <person name="Varghese N."/>
            <person name="Submissions S."/>
        </authorList>
    </citation>
    <scope>NUCLEOTIDE SEQUENCE [LARGE SCALE GENOMIC DNA]</scope>
    <source>
        <strain evidence="5">DX253</strain>
    </source>
</reference>